<dbReference type="InterPro" id="IPR006680">
    <property type="entry name" value="Amidohydro-rel"/>
</dbReference>
<dbReference type="NCBIfam" id="NF006560">
    <property type="entry name" value="PRK09061.1"/>
    <property type="match status" value="1"/>
</dbReference>
<feature type="chain" id="PRO_5015632131" evidence="2">
    <location>
        <begin position="28"/>
        <end position="501"/>
    </location>
</feature>
<dbReference type="PANTHER" id="PTHR11647">
    <property type="entry name" value="HYDRANTOINASE/DIHYDROPYRIMIDINASE FAMILY MEMBER"/>
    <property type="match status" value="1"/>
</dbReference>
<dbReference type="Gene3D" id="3.20.20.140">
    <property type="entry name" value="Metal-dependent hydrolases"/>
    <property type="match status" value="1"/>
</dbReference>
<dbReference type="Gene3D" id="3.30.1490.130">
    <property type="entry name" value="D-aminoacylase. Domain 3"/>
    <property type="match status" value="1"/>
</dbReference>
<dbReference type="AlphaFoldDB" id="A0A2U3L1C8"/>
<accession>A0A2U3L1C8</accession>
<dbReference type="InterPro" id="IPR050378">
    <property type="entry name" value="Metallo-dep_Hydrolases_sf"/>
</dbReference>
<dbReference type="EMBL" id="OMOD01000156">
    <property type="protein sequence ID" value="SPF45736.1"/>
    <property type="molecule type" value="Genomic_DNA"/>
</dbReference>
<feature type="domain" description="Amidohydrolase-related" evidence="3">
    <location>
        <begin position="80"/>
        <end position="472"/>
    </location>
</feature>
<dbReference type="EC" id="3.5.2.3" evidence="4"/>
<dbReference type="Pfam" id="PF01979">
    <property type="entry name" value="Amidohydro_1"/>
    <property type="match status" value="1"/>
</dbReference>
<feature type="signal peptide" evidence="2">
    <location>
        <begin position="1"/>
        <end position="27"/>
    </location>
</feature>
<keyword evidence="4" id="KW-0378">Hydrolase</keyword>
<dbReference type="SUPFAM" id="SSF51556">
    <property type="entry name" value="Metallo-dependent hydrolases"/>
    <property type="match status" value="1"/>
</dbReference>
<gene>
    <name evidence="4" type="ORF">SBA1_600039</name>
</gene>
<dbReference type="Gene3D" id="2.30.40.10">
    <property type="entry name" value="Urease, subunit C, domain 1"/>
    <property type="match status" value="1"/>
</dbReference>
<dbReference type="SUPFAM" id="SSF51338">
    <property type="entry name" value="Composite domain of metallo-dependent hydrolases"/>
    <property type="match status" value="1"/>
</dbReference>
<dbReference type="Proteomes" id="UP000238701">
    <property type="component" value="Unassembled WGS sequence"/>
</dbReference>
<evidence type="ECO:0000256" key="2">
    <source>
        <dbReference type="SAM" id="SignalP"/>
    </source>
</evidence>
<protein>
    <submittedName>
        <fullName evidence="4">Dihydroorotase</fullName>
        <ecNumber evidence="4">3.5.2.3</ecNumber>
    </submittedName>
</protein>
<dbReference type="GO" id="GO:0004151">
    <property type="term" value="F:dihydroorotase activity"/>
    <property type="evidence" value="ECO:0007669"/>
    <property type="project" value="UniProtKB-EC"/>
</dbReference>
<dbReference type="InterPro" id="IPR032466">
    <property type="entry name" value="Metal_Hydrolase"/>
</dbReference>
<dbReference type="GO" id="GO:0016811">
    <property type="term" value="F:hydrolase activity, acting on carbon-nitrogen (but not peptide) bonds, in linear amides"/>
    <property type="evidence" value="ECO:0007669"/>
    <property type="project" value="InterPro"/>
</dbReference>
<sequence>MIAELGATMRQLTLSLCLLLFSTAALAAQQYDLVIEGGRVMDPETGLDAVRNVGIRHGKIARVSSEPLNGRRVVHGAGLVVAPGFIDLHQHGQDPESQRVKAFDGVTTALEMEIGVPDVAPFLKSKEGHSLIHYGTTASHAAARALVFGAPLAPVVIDPHAGIPEILPKSGPATNQPATAEQIRQIQQRLRDQLDAGALGVGLGIQYTPGATRLEIIDMFRVAAERRLPVYTHIRSFGHTEPGSDIESVEEVIGAAAISGASLHIVHINSTCLLDSLECLSLIKGARARGLDVTTEAYPYTAGMTILNSALFNPGWREKLGIDYSNLVLPETGEHLTKERFEELHNSPMPQSVIMFANTQEMVDATIPNHLIMIASDGAPGHPRNAGTYARVLAQYVREKKTLNLMEALRKTTLMPAQMLERSTPAAKRKGRLREGADADVVVFDPQTISDRATYEKPMEPSVGVRYLLVAGTLVIDQGKLVPDVFPGRAILGPGKAKETP</sequence>
<evidence type="ECO:0000256" key="1">
    <source>
        <dbReference type="ARBA" id="ARBA00001947"/>
    </source>
</evidence>
<comment type="cofactor">
    <cofactor evidence="1">
        <name>Zn(2+)</name>
        <dbReference type="ChEBI" id="CHEBI:29105"/>
    </cofactor>
</comment>
<organism evidence="4 5">
    <name type="scientific">Candidatus Sulfotelmatobacter kueseliae</name>
    <dbReference type="NCBI Taxonomy" id="2042962"/>
    <lineage>
        <taxon>Bacteria</taxon>
        <taxon>Pseudomonadati</taxon>
        <taxon>Acidobacteriota</taxon>
        <taxon>Terriglobia</taxon>
        <taxon>Terriglobales</taxon>
        <taxon>Candidatus Korobacteraceae</taxon>
        <taxon>Candidatus Sulfotelmatobacter</taxon>
    </lineage>
</organism>
<dbReference type="PANTHER" id="PTHR11647:SF1">
    <property type="entry name" value="COLLAPSIN RESPONSE MEDIATOR PROTEIN"/>
    <property type="match status" value="1"/>
</dbReference>
<evidence type="ECO:0000259" key="3">
    <source>
        <dbReference type="Pfam" id="PF01979"/>
    </source>
</evidence>
<proteinExistence type="predicted"/>
<evidence type="ECO:0000313" key="5">
    <source>
        <dbReference type="Proteomes" id="UP000238701"/>
    </source>
</evidence>
<reference evidence="5" key="1">
    <citation type="submission" date="2018-02" db="EMBL/GenBank/DDBJ databases">
        <authorList>
            <person name="Hausmann B."/>
        </authorList>
    </citation>
    <scope>NUCLEOTIDE SEQUENCE [LARGE SCALE GENOMIC DNA]</scope>
    <source>
        <strain evidence="5">Peat soil MAG SbA1</strain>
    </source>
</reference>
<keyword evidence="2" id="KW-0732">Signal</keyword>
<evidence type="ECO:0000313" key="4">
    <source>
        <dbReference type="EMBL" id="SPF45736.1"/>
    </source>
</evidence>
<dbReference type="InterPro" id="IPR011059">
    <property type="entry name" value="Metal-dep_hydrolase_composite"/>
</dbReference>
<dbReference type="InterPro" id="IPR023100">
    <property type="entry name" value="D-aminoacylase_insert_dom_sf"/>
</dbReference>
<name>A0A2U3L1C8_9BACT</name>